<dbReference type="GO" id="GO:0050660">
    <property type="term" value="F:flavin adenine dinucleotide binding"/>
    <property type="evidence" value="ECO:0007669"/>
    <property type="project" value="InterPro"/>
</dbReference>
<dbReference type="Pfam" id="PF02771">
    <property type="entry name" value="Acyl-CoA_dh_N"/>
    <property type="match status" value="1"/>
</dbReference>
<dbReference type="Gene3D" id="1.10.540.10">
    <property type="entry name" value="Acyl-CoA dehydrogenase/oxidase, N-terminal domain"/>
    <property type="match status" value="1"/>
</dbReference>
<feature type="non-terminal residue" evidence="4">
    <location>
        <position position="169"/>
    </location>
</feature>
<evidence type="ECO:0000313" key="4">
    <source>
        <dbReference type="EMBL" id="GAF80292.1"/>
    </source>
</evidence>
<keyword evidence="1" id="KW-0560">Oxidoreductase</keyword>
<dbReference type="InterPro" id="IPR009100">
    <property type="entry name" value="AcylCoA_DH/oxidase_NM_dom_sf"/>
</dbReference>
<dbReference type="Pfam" id="PF02770">
    <property type="entry name" value="Acyl-CoA_dh_M"/>
    <property type="match status" value="1"/>
</dbReference>
<protein>
    <recommendedName>
        <fullName evidence="5">Acyl-CoA dehydrogenase/oxidase N-terminal domain-containing protein</fullName>
    </recommendedName>
</protein>
<dbReference type="GO" id="GO:0005886">
    <property type="term" value="C:plasma membrane"/>
    <property type="evidence" value="ECO:0007669"/>
    <property type="project" value="TreeGrafter"/>
</dbReference>
<dbReference type="EMBL" id="BARS01005894">
    <property type="protein sequence ID" value="GAF80292.1"/>
    <property type="molecule type" value="Genomic_DNA"/>
</dbReference>
<name>X0SWI6_9ZZZZ</name>
<dbReference type="InterPro" id="IPR006091">
    <property type="entry name" value="Acyl-CoA_Oxase/DH_mid-dom"/>
</dbReference>
<accession>X0SWI6</accession>
<dbReference type="GO" id="GO:0016627">
    <property type="term" value="F:oxidoreductase activity, acting on the CH-CH group of donors"/>
    <property type="evidence" value="ECO:0007669"/>
    <property type="project" value="InterPro"/>
</dbReference>
<comment type="caution">
    <text evidence="4">The sequence shown here is derived from an EMBL/GenBank/DDBJ whole genome shotgun (WGS) entry which is preliminary data.</text>
</comment>
<dbReference type="InterPro" id="IPR046373">
    <property type="entry name" value="Acyl-CoA_Oxase/DH_mid-dom_sf"/>
</dbReference>
<evidence type="ECO:0000259" key="3">
    <source>
        <dbReference type="Pfam" id="PF02771"/>
    </source>
</evidence>
<dbReference type="AlphaFoldDB" id="X0SWI6"/>
<reference evidence="4" key="1">
    <citation type="journal article" date="2014" name="Front. Microbiol.">
        <title>High frequency of phylogenetically diverse reductive dehalogenase-homologous genes in deep subseafloor sedimentary metagenomes.</title>
        <authorList>
            <person name="Kawai M."/>
            <person name="Futagami T."/>
            <person name="Toyoda A."/>
            <person name="Takaki Y."/>
            <person name="Nishi S."/>
            <person name="Hori S."/>
            <person name="Arai W."/>
            <person name="Tsubouchi T."/>
            <person name="Morono Y."/>
            <person name="Uchiyama I."/>
            <person name="Ito T."/>
            <person name="Fujiyama A."/>
            <person name="Inagaki F."/>
            <person name="Takami H."/>
        </authorList>
    </citation>
    <scope>NUCLEOTIDE SEQUENCE</scope>
    <source>
        <strain evidence="4">Expedition CK06-06</strain>
    </source>
</reference>
<dbReference type="InterPro" id="IPR037069">
    <property type="entry name" value="AcylCoA_DH/ox_N_sf"/>
</dbReference>
<dbReference type="SUPFAM" id="SSF56645">
    <property type="entry name" value="Acyl-CoA dehydrogenase NM domain-like"/>
    <property type="match status" value="1"/>
</dbReference>
<proteinExistence type="predicted"/>
<feature type="domain" description="Acyl-CoA oxidase/dehydrogenase middle" evidence="2">
    <location>
        <begin position="122"/>
        <end position="167"/>
    </location>
</feature>
<dbReference type="PANTHER" id="PTHR43292:SF3">
    <property type="entry name" value="ACYL-COA DEHYDROGENASE FADE29"/>
    <property type="match status" value="1"/>
</dbReference>
<dbReference type="Gene3D" id="2.40.110.10">
    <property type="entry name" value="Butyryl-CoA Dehydrogenase, subunit A, domain 2"/>
    <property type="match status" value="1"/>
</dbReference>
<evidence type="ECO:0008006" key="5">
    <source>
        <dbReference type="Google" id="ProtNLM"/>
    </source>
</evidence>
<organism evidence="4">
    <name type="scientific">marine sediment metagenome</name>
    <dbReference type="NCBI Taxonomy" id="412755"/>
    <lineage>
        <taxon>unclassified sequences</taxon>
        <taxon>metagenomes</taxon>
        <taxon>ecological metagenomes</taxon>
    </lineage>
</organism>
<dbReference type="PANTHER" id="PTHR43292">
    <property type="entry name" value="ACYL-COA DEHYDROGENASE"/>
    <property type="match status" value="1"/>
</dbReference>
<gene>
    <name evidence="4" type="ORF">S01H1_11556</name>
</gene>
<evidence type="ECO:0000259" key="2">
    <source>
        <dbReference type="Pfam" id="PF02770"/>
    </source>
</evidence>
<evidence type="ECO:0000256" key="1">
    <source>
        <dbReference type="ARBA" id="ARBA00023002"/>
    </source>
</evidence>
<dbReference type="InterPro" id="IPR052161">
    <property type="entry name" value="Mycobact_Acyl-CoA_DH"/>
</dbReference>
<sequence length="169" mass="18261">MFVEHTEDQKALRGELRAYFSSLLTPEIRASVVGLEGGPAFRGLVARMGADGWLGVGWPVEFGGQGRTLVEQQIWFEEARRAGVPLPYVTLNTVGPTLMEMGTDAQKRRFLPGILAGEIHFAIGYTEPAAGTDLASLTTSAVRDGDDYVVNGTKIFTSGASHADYIWLA</sequence>
<dbReference type="InterPro" id="IPR013786">
    <property type="entry name" value="AcylCoA_DH/ox_N"/>
</dbReference>
<feature type="domain" description="Acyl-CoA dehydrogenase/oxidase N-terminal" evidence="3">
    <location>
        <begin position="6"/>
        <end position="118"/>
    </location>
</feature>